<reference evidence="1 2" key="1">
    <citation type="journal article" date="2006" name="J. Bacteriol.">
        <title>Whole-genome sequence of Listeria welshimeri reveals common steps in genome reduction with Listeria innocua as compared to Listeria monocytogenes.</title>
        <authorList>
            <person name="Hain T."/>
            <person name="Steinweg C."/>
            <person name="Kuenne C.T."/>
            <person name="Billion A."/>
            <person name="Ghai R."/>
            <person name="Chatterjee S.S."/>
            <person name="Domann E."/>
            <person name="Kaerst U."/>
            <person name="Goesmann A."/>
            <person name="Bekel T."/>
            <person name="Bartels D."/>
            <person name="Kaiser O."/>
            <person name="Meyer F."/>
            <person name="Puehler A."/>
            <person name="Weisshaar B."/>
            <person name="Wehland J."/>
            <person name="Liang C."/>
            <person name="Dandekar T."/>
            <person name="Lampidis R."/>
            <person name="Kreft J."/>
            <person name="Goebel W."/>
            <person name="Chakraborty T."/>
        </authorList>
    </citation>
    <scope>NUCLEOTIDE SEQUENCE [LARGE SCALE GENOMIC DNA]</scope>
    <source>
        <strain evidence="2">ATCC 35897 / DSM 20650 / CIP 8149 / NCTC 11857 / SLCC 5334 / V8</strain>
    </source>
</reference>
<accession>A0AGK0</accession>
<evidence type="ECO:0008006" key="3">
    <source>
        <dbReference type="Google" id="ProtNLM"/>
    </source>
</evidence>
<dbReference type="RefSeq" id="WP_011701551.1">
    <property type="nucleotide sequence ID" value="NC_008555.1"/>
</dbReference>
<dbReference type="AlphaFoldDB" id="A0AGK0"/>
<gene>
    <name evidence="1" type="ordered locus">lwe0714</name>
</gene>
<dbReference type="Proteomes" id="UP000000779">
    <property type="component" value="Chromosome"/>
</dbReference>
<dbReference type="OrthoDB" id="2922334at2"/>
<evidence type="ECO:0000313" key="2">
    <source>
        <dbReference type="Proteomes" id="UP000000779"/>
    </source>
</evidence>
<proteinExistence type="predicted"/>
<dbReference type="GeneID" id="61188603"/>
<dbReference type="KEGG" id="lwe:lwe0714"/>
<dbReference type="InterPro" id="IPR025014">
    <property type="entry name" value="DUF3958"/>
</dbReference>
<evidence type="ECO:0000313" key="1">
    <source>
        <dbReference type="EMBL" id="CAK20132.1"/>
    </source>
</evidence>
<dbReference type="eggNOG" id="ENOG502ZGAA">
    <property type="taxonomic scope" value="Bacteria"/>
</dbReference>
<sequence length="120" mass="14785">MNVAVENKIDELNRALHNVTMMQEQNQSALYRLERKEQSWEEINQNGSYLFDRLLSYWHEDRHMALLFEDNKQEFRQFQQQNKYAIEEEKEQLVADKRSLINKEEAYYYERRKLMMDGEL</sequence>
<dbReference type="EMBL" id="AM263198">
    <property type="protein sequence ID" value="CAK20132.1"/>
    <property type="molecule type" value="Genomic_DNA"/>
</dbReference>
<dbReference type="HOGENOM" id="CLU_165928_0_0_9"/>
<dbReference type="Pfam" id="PF13125">
    <property type="entry name" value="DUF3958"/>
    <property type="match status" value="1"/>
</dbReference>
<protein>
    <recommendedName>
        <fullName evidence="3">DUF3958 domain-containing protein</fullName>
    </recommendedName>
</protein>
<organism evidence="1 2">
    <name type="scientific">Listeria welshimeri serovar 6b (strain ATCC 35897 / DSM 20650 / CCUG 15529 / CIP 8149 / NCTC 11857 / SLCC 5334 / V8)</name>
    <dbReference type="NCBI Taxonomy" id="386043"/>
    <lineage>
        <taxon>Bacteria</taxon>
        <taxon>Bacillati</taxon>
        <taxon>Bacillota</taxon>
        <taxon>Bacilli</taxon>
        <taxon>Bacillales</taxon>
        <taxon>Listeriaceae</taxon>
        <taxon>Listeria</taxon>
    </lineage>
</organism>
<dbReference type="STRING" id="386043.lwe0714"/>
<name>A0AGK0_LISW6</name>